<evidence type="ECO:0000313" key="5">
    <source>
        <dbReference type="EMBL" id="KOR89333.1"/>
    </source>
</evidence>
<evidence type="ECO:0000313" key="6">
    <source>
        <dbReference type="Proteomes" id="UP000036932"/>
    </source>
</evidence>
<organism evidence="5 6">
    <name type="scientific">Paenibacillus solani</name>
    <dbReference type="NCBI Taxonomy" id="1705565"/>
    <lineage>
        <taxon>Bacteria</taxon>
        <taxon>Bacillati</taxon>
        <taxon>Bacillota</taxon>
        <taxon>Bacilli</taxon>
        <taxon>Bacillales</taxon>
        <taxon>Paenibacillaceae</taxon>
        <taxon>Paenibacillus</taxon>
    </lineage>
</organism>
<dbReference type="InterPro" id="IPR012341">
    <property type="entry name" value="6hp_glycosidase-like_sf"/>
</dbReference>
<dbReference type="AlphaFoldDB" id="A0A0M1P4B8"/>
<dbReference type="Pfam" id="PF07470">
    <property type="entry name" value="Glyco_hydro_88"/>
    <property type="match status" value="1"/>
</dbReference>
<feature type="active site" description="Proton donor" evidence="3">
    <location>
        <position position="150"/>
    </location>
</feature>
<gene>
    <name evidence="5" type="ORF">AM231_09385</name>
</gene>
<comment type="caution">
    <text evidence="5">The sequence shown here is derived from an EMBL/GenBank/DDBJ whole genome shotgun (WGS) entry which is preliminary data.</text>
</comment>
<feature type="binding site" evidence="4">
    <location>
        <position position="89"/>
    </location>
    <ligand>
        <name>substrate</name>
    </ligand>
</feature>
<dbReference type="GO" id="GO:0052757">
    <property type="term" value="F:chondroitin hydrolase activity"/>
    <property type="evidence" value="ECO:0007669"/>
    <property type="project" value="TreeGrafter"/>
</dbReference>
<evidence type="ECO:0000256" key="4">
    <source>
        <dbReference type="PIRSR" id="PIRSR610905-2"/>
    </source>
</evidence>
<evidence type="ECO:0000256" key="1">
    <source>
        <dbReference type="ARBA" id="ARBA00022801"/>
    </source>
</evidence>
<dbReference type="InterPro" id="IPR010905">
    <property type="entry name" value="Glyco_hydro_88"/>
</dbReference>
<name>A0A0M1P4B8_9BACL</name>
<sequence>MNMWKGAIEDAMQKIKQNIVKHPGKLPHITEGQQYEWGENNDWIEGFYVGMMWLAYEYGQDPFYKEAAESYLANFKDRLDRHVALDHHDIGFLYSLSAVAQWRVTGSDTARAVALQAADTLLARWRPHMEIIQAWGQADDPENGGRIIIDCLLNLPLLFWAHEQTGDAKYYDVAMKHALQSQKFLVRGDGSSYHTFYFDVNNGQAIRGGTHQGYQDGSTWTRGQAWGIYGFALAYRYTKHEAFLDTAKHLARYFIRHMAADAVVYWDFDVPVEESTPRDSSASAIAACGLLELLELIEDRDPDRLLFEDALHRSMKALVEHYSTMDLPDAEGLLKHGSYHVRGDRAPDDYMIWGDYFYLEALVRLEQGIKGYWYEV</sequence>
<dbReference type="SUPFAM" id="SSF48208">
    <property type="entry name" value="Six-hairpin glycosidases"/>
    <property type="match status" value="1"/>
</dbReference>
<feature type="binding site" evidence="4">
    <location>
        <position position="150"/>
    </location>
    <ligand>
        <name>substrate</name>
    </ligand>
</feature>
<dbReference type="Gene3D" id="1.50.10.10">
    <property type="match status" value="1"/>
</dbReference>
<keyword evidence="6" id="KW-1185">Reference proteome</keyword>
<dbReference type="OrthoDB" id="428577at2"/>
<comment type="similarity">
    <text evidence="2">Belongs to the glycosyl hydrolase 88 family.</text>
</comment>
<feature type="active site" description="Nucleophile" evidence="3">
    <location>
        <position position="89"/>
    </location>
</feature>
<evidence type="ECO:0000256" key="2">
    <source>
        <dbReference type="ARBA" id="ARBA00038358"/>
    </source>
</evidence>
<feature type="binding site" evidence="4">
    <location>
        <position position="226"/>
    </location>
    <ligand>
        <name>substrate</name>
    </ligand>
</feature>
<evidence type="ECO:0000256" key="3">
    <source>
        <dbReference type="PIRSR" id="PIRSR610905-1"/>
    </source>
</evidence>
<dbReference type="PATRIC" id="fig|1705565.3.peg.3850"/>
<dbReference type="PANTHER" id="PTHR36845">
    <property type="entry name" value="HYDROLASE, PUTATIVE (AFU_ORTHOLOGUE AFUA_7G05090)-RELATED"/>
    <property type="match status" value="1"/>
</dbReference>
<protein>
    <submittedName>
        <fullName evidence="5">Glucuronyl hydrolase</fullName>
    </submittedName>
</protein>
<dbReference type="Proteomes" id="UP000036932">
    <property type="component" value="Unassembled WGS sequence"/>
</dbReference>
<dbReference type="EMBL" id="LIUT01000001">
    <property type="protein sequence ID" value="KOR89333.1"/>
    <property type="molecule type" value="Genomic_DNA"/>
</dbReference>
<dbReference type="PANTHER" id="PTHR36845:SF1">
    <property type="entry name" value="HYDROLASE, PUTATIVE (AFU_ORTHOLOGUE AFUA_7G05090)-RELATED"/>
    <property type="match status" value="1"/>
</dbReference>
<feature type="binding site" evidence="4">
    <location>
        <position position="210"/>
    </location>
    <ligand>
        <name>substrate</name>
    </ligand>
</feature>
<feature type="binding site" evidence="4">
    <location>
        <position position="222"/>
    </location>
    <ligand>
        <name>substrate</name>
    </ligand>
</feature>
<dbReference type="GO" id="GO:0000272">
    <property type="term" value="P:polysaccharide catabolic process"/>
    <property type="evidence" value="ECO:0007669"/>
    <property type="project" value="TreeGrafter"/>
</dbReference>
<reference evidence="6" key="1">
    <citation type="submission" date="2015-08" db="EMBL/GenBank/DDBJ databases">
        <title>Genome sequencing project for genomic taxonomy and phylogenomics of Bacillus-like bacteria.</title>
        <authorList>
            <person name="Liu B."/>
            <person name="Wang J."/>
            <person name="Zhu Y."/>
            <person name="Liu G."/>
            <person name="Chen Q."/>
            <person name="Chen Z."/>
            <person name="Lan J."/>
            <person name="Che J."/>
            <person name="Ge C."/>
            <person name="Shi H."/>
            <person name="Pan Z."/>
            <person name="Liu X."/>
        </authorList>
    </citation>
    <scope>NUCLEOTIDE SEQUENCE [LARGE SCALE GENOMIC DNA]</scope>
    <source>
        <strain evidence="6">FJAT-22460</strain>
    </source>
</reference>
<dbReference type="InterPro" id="IPR052369">
    <property type="entry name" value="UG_Glycosaminoglycan_Hydrolase"/>
</dbReference>
<proteinExistence type="inferred from homology"/>
<dbReference type="InterPro" id="IPR008928">
    <property type="entry name" value="6-hairpin_glycosidase_sf"/>
</dbReference>
<feature type="binding site" evidence="4">
    <location>
        <position position="208"/>
    </location>
    <ligand>
        <name>substrate</name>
    </ligand>
</feature>
<keyword evidence="1 5" id="KW-0378">Hydrolase</keyword>
<accession>A0A0M1P4B8</accession>